<name>A0A3B3TKT7_9TELE</name>
<evidence type="ECO:0000313" key="2">
    <source>
        <dbReference type="Proteomes" id="UP000261500"/>
    </source>
</evidence>
<protein>
    <submittedName>
        <fullName evidence="1">Uncharacterized protein</fullName>
    </submittedName>
</protein>
<dbReference type="AlphaFoldDB" id="A0A3B3TKT7"/>
<sequence length="207" mass="22198">GIRSVGMLFCVAGPAQLLLLQAERRRSKRQRQVSRLVDALAAGAAVQAELQVLGVIVGLSQLLWDPHSQRQVAPQLANDYSHADVASMQLHVAPGAAFRDPQSPHLPGHAVSPEGGVDGVSAAHRSVIEGSREAVCDGLIDPLVCAALIRLEDDGDLQANHQGKHQHCFFNTTKITLCSSSSVQCCAQTCVRESLLLHRDLLTHTEL</sequence>
<reference evidence="1" key="1">
    <citation type="submission" date="2025-08" db="UniProtKB">
        <authorList>
            <consortium name="Ensembl"/>
        </authorList>
    </citation>
    <scope>IDENTIFICATION</scope>
</reference>
<keyword evidence="2" id="KW-1185">Reference proteome</keyword>
<accession>A0A3B3TKT7</accession>
<dbReference type="GeneTree" id="ENSGT00940000176950"/>
<dbReference type="Ensembl" id="ENSPLAT00000014035.1">
    <property type="protein sequence ID" value="ENSPLAP00000001865.1"/>
    <property type="gene ID" value="ENSPLAG00000003000.1"/>
</dbReference>
<organism evidence="1 2">
    <name type="scientific">Poecilia latipinna</name>
    <name type="common">sailfin molly</name>
    <dbReference type="NCBI Taxonomy" id="48699"/>
    <lineage>
        <taxon>Eukaryota</taxon>
        <taxon>Metazoa</taxon>
        <taxon>Chordata</taxon>
        <taxon>Craniata</taxon>
        <taxon>Vertebrata</taxon>
        <taxon>Euteleostomi</taxon>
        <taxon>Actinopterygii</taxon>
        <taxon>Neopterygii</taxon>
        <taxon>Teleostei</taxon>
        <taxon>Neoteleostei</taxon>
        <taxon>Acanthomorphata</taxon>
        <taxon>Ovalentaria</taxon>
        <taxon>Atherinomorphae</taxon>
        <taxon>Cyprinodontiformes</taxon>
        <taxon>Poeciliidae</taxon>
        <taxon>Poeciliinae</taxon>
        <taxon>Poecilia</taxon>
    </lineage>
</organism>
<proteinExistence type="predicted"/>
<dbReference type="Proteomes" id="UP000261500">
    <property type="component" value="Unplaced"/>
</dbReference>
<reference evidence="1" key="2">
    <citation type="submission" date="2025-09" db="UniProtKB">
        <authorList>
            <consortium name="Ensembl"/>
        </authorList>
    </citation>
    <scope>IDENTIFICATION</scope>
</reference>
<evidence type="ECO:0000313" key="1">
    <source>
        <dbReference type="Ensembl" id="ENSPLAP00000001865.1"/>
    </source>
</evidence>